<protein>
    <submittedName>
        <fullName evidence="2">Uncharacterized protein</fullName>
    </submittedName>
</protein>
<dbReference type="EMBL" id="JAUSVV010000017">
    <property type="protein sequence ID" value="MDQ0444849.1"/>
    <property type="molecule type" value="Genomic_DNA"/>
</dbReference>
<feature type="compositionally biased region" description="Low complexity" evidence="1">
    <location>
        <begin position="131"/>
        <end position="143"/>
    </location>
</feature>
<reference evidence="2 3" key="1">
    <citation type="submission" date="2023-07" db="EMBL/GenBank/DDBJ databases">
        <title>Genomic Encyclopedia of Type Strains, Phase IV (KMG-IV): sequencing the most valuable type-strain genomes for metagenomic binning, comparative biology and taxonomic classification.</title>
        <authorList>
            <person name="Goeker M."/>
        </authorList>
    </citation>
    <scope>NUCLEOTIDE SEQUENCE [LARGE SCALE GENOMIC DNA]</scope>
    <source>
        <strain evidence="2 3">DSM 19562</strain>
    </source>
</reference>
<sequence length="204" mass="22649">MSNSNQNEDRDDQNPLIGADAEKLLSPQGREYLQKDRRDRANAPCPRKVLKENALLRCAAAYRAGVSIPQSVRIELWECSLDDQDIDNWDRLRLLKRRGVAFTPEQKQDYERILRLVERCLSGGCDGGEPPGNEDGPDDSGPSITDALGVQPVEDDADEARPTPSLSVQKPVPVQALPALKPEDKKKTKPRTRVPGKRSGVDFP</sequence>
<comment type="caution">
    <text evidence="2">The sequence shown here is derived from an EMBL/GenBank/DDBJ whole genome shotgun (WGS) entry which is preliminary data.</text>
</comment>
<dbReference type="Proteomes" id="UP001236369">
    <property type="component" value="Unassembled WGS sequence"/>
</dbReference>
<feature type="compositionally biased region" description="Basic and acidic residues" evidence="1">
    <location>
        <begin position="32"/>
        <end position="41"/>
    </location>
</feature>
<dbReference type="RefSeq" id="WP_238247085.1">
    <property type="nucleotide sequence ID" value="NZ_BPQX01000003.1"/>
</dbReference>
<feature type="region of interest" description="Disordered" evidence="1">
    <location>
        <begin position="125"/>
        <end position="204"/>
    </location>
</feature>
<evidence type="ECO:0000313" key="2">
    <source>
        <dbReference type="EMBL" id="MDQ0444849.1"/>
    </source>
</evidence>
<evidence type="ECO:0000256" key="1">
    <source>
        <dbReference type="SAM" id="MobiDB-lite"/>
    </source>
</evidence>
<gene>
    <name evidence="2" type="ORF">QO016_004374</name>
</gene>
<organism evidence="2 3">
    <name type="scientific">Methylobacterium persicinum</name>
    <dbReference type="NCBI Taxonomy" id="374426"/>
    <lineage>
        <taxon>Bacteria</taxon>
        <taxon>Pseudomonadati</taxon>
        <taxon>Pseudomonadota</taxon>
        <taxon>Alphaproteobacteria</taxon>
        <taxon>Hyphomicrobiales</taxon>
        <taxon>Methylobacteriaceae</taxon>
        <taxon>Methylobacterium</taxon>
    </lineage>
</organism>
<proteinExistence type="predicted"/>
<feature type="compositionally biased region" description="Basic residues" evidence="1">
    <location>
        <begin position="187"/>
        <end position="196"/>
    </location>
</feature>
<name>A0ABU0HR84_9HYPH</name>
<accession>A0ABU0HR84</accession>
<keyword evidence="3" id="KW-1185">Reference proteome</keyword>
<feature type="region of interest" description="Disordered" evidence="1">
    <location>
        <begin position="1"/>
        <end position="44"/>
    </location>
</feature>
<evidence type="ECO:0000313" key="3">
    <source>
        <dbReference type="Proteomes" id="UP001236369"/>
    </source>
</evidence>